<name>A0A9D5P379_XYLRU</name>
<accession>A0A9D5P379</accession>
<dbReference type="InterPro" id="IPR007466">
    <property type="entry name" value="Peptidyl-Arg-deiminase_porph"/>
</dbReference>
<dbReference type="Gene3D" id="3.75.10.10">
    <property type="entry name" value="L-arginine/glycine Amidinotransferase, Chain A"/>
    <property type="match status" value="1"/>
</dbReference>
<proteinExistence type="predicted"/>
<dbReference type="GO" id="GO:0047632">
    <property type="term" value="F:agmatine deiminase activity"/>
    <property type="evidence" value="ECO:0007669"/>
    <property type="project" value="TreeGrafter"/>
</dbReference>
<dbReference type="Proteomes" id="UP000806522">
    <property type="component" value="Unassembled WGS sequence"/>
</dbReference>
<dbReference type="PANTHER" id="PTHR31377">
    <property type="entry name" value="AGMATINE DEIMINASE-RELATED"/>
    <property type="match status" value="1"/>
</dbReference>
<comment type="caution">
    <text evidence="2">The sequence shown here is derived from an EMBL/GenBank/DDBJ whole genome shotgun (WGS) entry which is preliminary data.</text>
</comment>
<dbReference type="Pfam" id="PF04371">
    <property type="entry name" value="PAD_porph"/>
    <property type="match status" value="1"/>
</dbReference>
<evidence type="ECO:0000313" key="3">
    <source>
        <dbReference type="Proteomes" id="UP000806522"/>
    </source>
</evidence>
<evidence type="ECO:0000313" key="2">
    <source>
        <dbReference type="EMBL" id="MBE6271979.1"/>
    </source>
</evidence>
<dbReference type="GO" id="GO:0004668">
    <property type="term" value="F:protein-arginine deiminase activity"/>
    <property type="evidence" value="ECO:0007669"/>
    <property type="project" value="InterPro"/>
</dbReference>
<reference evidence="2" key="1">
    <citation type="submission" date="2019-04" db="EMBL/GenBank/DDBJ databases">
        <title>Evolution of Biomass-Degrading Anaerobic Consortia Revealed by Metagenomics.</title>
        <authorList>
            <person name="Peng X."/>
        </authorList>
    </citation>
    <scope>NUCLEOTIDE SEQUENCE</scope>
    <source>
        <strain evidence="2">SIG140</strain>
    </source>
</reference>
<organism evidence="2 3">
    <name type="scientific">Xylanibacter ruminicola</name>
    <name type="common">Prevotella ruminicola</name>
    <dbReference type="NCBI Taxonomy" id="839"/>
    <lineage>
        <taxon>Bacteria</taxon>
        <taxon>Pseudomonadati</taxon>
        <taxon>Bacteroidota</taxon>
        <taxon>Bacteroidia</taxon>
        <taxon>Bacteroidales</taxon>
        <taxon>Prevotellaceae</taxon>
        <taxon>Xylanibacter</taxon>
    </lineage>
</organism>
<protein>
    <submittedName>
        <fullName evidence="2">Agmatine deiminase family protein</fullName>
    </submittedName>
</protein>
<dbReference type="SUPFAM" id="SSF55909">
    <property type="entry name" value="Pentein"/>
    <property type="match status" value="1"/>
</dbReference>
<dbReference type="PANTHER" id="PTHR31377:SF0">
    <property type="entry name" value="AGMATINE DEIMINASE-RELATED"/>
    <property type="match status" value="1"/>
</dbReference>
<sequence length="429" mass="49556">MEKYLLDPKAPGAFSSDVMHKVVLNGIDFELPDDIWDAIDDAFGNYWNVEVGYGGWPDFNSAVRSISNWLQKEHIIFPLDKIATIVNVMFDWIEQIPGATLDDSEVVVPHSYEETERLRQEIKKQERILKDLLPNLSGIPVDNFNDTMTNFVYISDKLKEFYPRTYARLTKLFNEMDIEWGEIEGTKDIWIRDYMPIQISDDRFIVYNYNPDYLKDSGDDYLTDSRSIADGILNHSNKSQYDITLDGGNVVTCAGHLVLTDKVFQENGKEKYDPDYSDYISHVLDSRVIFLPWHCDNSKDPNADVYGHADGLVHWAGDNRVLMSNHRDYYPEEADEIRYRLEAIGFEVIEMLFDVPNPNRDYNWAYINYLQVGSKIIVPTFGIPEDKQALKYIRDANPGCAVRGLRMRDIAKNGGALHCITWNIKKTQK</sequence>
<dbReference type="GO" id="GO:0009446">
    <property type="term" value="P:putrescine biosynthetic process"/>
    <property type="evidence" value="ECO:0007669"/>
    <property type="project" value="InterPro"/>
</dbReference>
<dbReference type="AlphaFoldDB" id="A0A9D5P379"/>
<evidence type="ECO:0000256" key="1">
    <source>
        <dbReference type="ARBA" id="ARBA00022801"/>
    </source>
</evidence>
<gene>
    <name evidence="2" type="ORF">E7101_13685</name>
</gene>
<keyword evidence="1" id="KW-0378">Hydrolase</keyword>
<dbReference type="EMBL" id="SUYC01000020">
    <property type="protein sequence ID" value="MBE6271979.1"/>
    <property type="molecule type" value="Genomic_DNA"/>
</dbReference>